<sequence length="147" mass="16406">MRCYCVPGCSSSCRRKQLGLSFPEVPADISLREKWLHAILRDVFPSTAIKKRSVCSRHFLTTDFKKDFTRRLLKPGAVPSVIGELVPSLARIVESTTAGQCVREHDSANCTRRTGSVPSTTRKHNGKYVRKHTSGNCVHDSRHNAKA</sequence>
<organism evidence="1 2">
    <name type="scientific">Dermacentor silvarum</name>
    <name type="common">Tick</name>
    <dbReference type="NCBI Taxonomy" id="543639"/>
    <lineage>
        <taxon>Eukaryota</taxon>
        <taxon>Metazoa</taxon>
        <taxon>Ecdysozoa</taxon>
        <taxon>Arthropoda</taxon>
        <taxon>Chelicerata</taxon>
        <taxon>Arachnida</taxon>
        <taxon>Acari</taxon>
        <taxon>Parasitiformes</taxon>
        <taxon>Ixodida</taxon>
        <taxon>Ixodoidea</taxon>
        <taxon>Ixodidae</taxon>
        <taxon>Rhipicephalinae</taxon>
        <taxon>Dermacentor</taxon>
    </lineage>
</organism>
<comment type="caution">
    <text evidence="1">The sequence shown here is derived from an EMBL/GenBank/DDBJ whole genome shotgun (WGS) entry which is preliminary data.</text>
</comment>
<dbReference type="EMBL" id="CM023476">
    <property type="protein sequence ID" value="KAH7941053.1"/>
    <property type="molecule type" value="Genomic_DNA"/>
</dbReference>
<name>A0ACB8CE53_DERSI</name>
<evidence type="ECO:0000313" key="2">
    <source>
        <dbReference type="Proteomes" id="UP000821865"/>
    </source>
</evidence>
<evidence type="ECO:0000313" key="1">
    <source>
        <dbReference type="EMBL" id="KAH7941053.1"/>
    </source>
</evidence>
<gene>
    <name evidence="1" type="ORF">HPB49_009694</name>
</gene>
<keyword evidence="2" id="KW-1185">Reference proteome</keyword>
<accession>A0ACB8CE53</accession>
<reference evidence="1" key="1">
    <citation type="submission" date="2020-05" db="EMBL/GenBank/DDBJ databases">
        <title>Large-scale comparative analyses of tick genomes elucidate their genetic diversity and vector capacities.</title>
        <authorList>
            <person name="Jia N."/>
            <person name="Wang J."/>
            <person name="Shi W."/>
            <person name="Du L."/>
            <person name="Sun Y."/>
            <person name="Zhan W."/>
            <person name="Jiang J."/>
            <person name="Wang Q."/>
            <person name="Zhang B."/>
            <person name="Ji P."/>
            <person name="Sakyi L.B."/>
            <person name="Cui X."/>
            <person name="Yuan T."/>
            <person name="Jiang B."/>
            <person name="Yang W."/>
            <person name="Lam T.T.-Y."/>
            <person name="Chang Q."/>
            <person name="Ding S."/>
            <person name="Wang X."/>
            <person name="Zhu J."/>
            <person name="Ruan X."/>
            <person name="Zhao L."/>
            <person name="Wei J."/>
            <person name="Que T."/>
            <person name="Du C."/>
            <person name="Cheng J."/>
            <person name="Dai P."/>
            <person name="Han X."/>
            <person name="Huang E."/>
            <person name="Gao Y."/>
            <person name="Liu J."/>
            <person name="Shao H."/>
            <person name="Ye R."/>
            <person name="Li L."/>
            <person name="Wei W."/>
            <person name="Wang X."/>
            <person name="Wang C."/>
            <person name="Yang T."/>
            <person name="Huo Q."/>
            <person name="Li W."/>
            <person name="Guo W."/>
            <person name="Chen H."/>
            <person name="Zhou L."/>
            <person name="Ni X."/>
            <person name="Tian J."/>
            <person name="Zhou Y."/>
            <person name="Sheng Y."/>
            <person name="Liu T."/>
            <person name="Pan Y."/>
            <person name="Xia L."/>
            <person name="Li J."/>
            <person name="Zhao F."/>
            <person name="Cao W."/>
        </authorList>
    </citation>
    <scope>NUCLEOTIDE SEQUENCE</scope>
    <source>
        <strain evidence="1">Dsil-2018</strain>
    </source>
</reference>
<dbReference type="Proteomes" id="UP000821865">
    <property type="component" value="Chromosome 7"/>
</dbReference>
<proteinExistence type="predicted"/>
<protein>
    <submittedName>
        <fullName evidence="1">Uncharacterized protein</fullName>
    </submittedName>
</protein>